<dbReference type="STRING" id="1817828.A2722_01900"/>
<dbReference type="Pfam" id="PF13177">
    <property type="entry name" value="DNA_pol3_delta2"/>
    <property type="match status" value="1"/>
</dbReference>
<dbReference type="EMBL" id="MFEO01000003">
    <property type="protein sequence ID" value="OGE91214.1"/>
    <property type="molecule type" value="Genomic_DNA"/>
</dbReference>
<dbReference type="AlphaFoldDB" id="A0A1F5PN33"/>
<evidence type="ECO:0008006" key="3">
    <source>
        <dbReference type="Google" id="ProtNLM"/>
    </source>
</evidence>
<gene>
    <name evidence="1" type="ORF">A2722_01900</name>
</gene>
<evidence type="ECO:0000313" key="1">
    <source>
        <dbReference type="EMBL" id="OGE91214.1"/>
    </source>
</evidence>
<organism evidence="1 2">
    <name type="scientific">Candidatus Doudnabacteria bacterium RIFCSPHIGHO2_01_FULL_50_11</name>
    <dbReference type="NCBI Taxonomy" id="1817828"/>
    <lineage>
        <taxon>Bacteria</taxon>
        <taxon>Candidatus Doudnaibacteriota</taxon>
    </lineage>
</organism>
<evidence type="ECO:0000313" key="2">
    <source>
        <dbReference type="Proteomes" id="UP000178377"/>
    </source>
</evidence>
<dbReference type="PANTHER" id="PTHR11669">
    <property type="entry name" value="REPLICATION FACTOR C / DNA POLYMERASE III GAMMA-TAU SUBUNIT"/>
    <property type="match status" value="1"/>
</dbReference>
<protein>
    <recommendedName>
        <fullName evidence="3">DNA polymerase III subunit delta</fullName>
    </recommendedName>
</protein>
<dbReference type="Proteomes" id="UP000178377">
    <property type="component" value="Unassembled WGS sequence"/>
</dbReference>
<proteinExistence type="predicted"/>
<dbReference type="InterPro" id="IPR050238">
    <property type="entry name" value="DNA_Rep/Repair_Clamp_Loader"/>
</dbReference>
<dbReference type="SUPFAM" id="SSF52540">
    <property type="entry name" value="P-loop containing nucleoside triphosphate hydrolases"/>
    <property type="match status" value="1"/>
</dbReference>
<accession>A0A1F5PN33</accession>
<dbReference type="PANTHER" id="PTHR11669:SF8">
    <property type="entry name" value="DNA POLYMERASE III SUBUNIT DELTA"/>
    <property type="match status" value="1"/>
</dbReference>
<dbReference type="InterPro" id="IPR027417">
    <property type="entry name" value="P-loop_NTPase"/>
</dbReference>
<dbReference type="GO" id="GO:0006261">
    <property type="term" value="P:DNA-templated DNA replication"/>
    <property type="evidence" value="ECO:0007669"/>
    <property type="project" value="TreeGrafter"/>
</dbReference>
<name>A0A1F5PN33_9BACT</name>
<sequence>MERRKPPISEKYFPAVLGHEKQKRFFVTALTTQRLAHAYLLSGEAHLGKTTFALSLARWLLCTDSNTTRPCGACQSCRLPIENNPDLKFSDEVTALGVEEIRMVQEQLSLSAFSSGRKILIVSRVERLSDQACQALLKFLEEPDASTNIVLTTDNPGALPATLRSRAQIVRFPKVSDQIVQLALDRFSIDGDLKKRILKIARGAIGVALHLASDPQAVEANLRLQAWHEDMLIASRVERLVRGEQLLKEHSDDLGHFLQDWLSYAAMTTGQGTESSTRGVALRLCGGLLAAQRLLDQSVNKRLVLNNLLLEF</sequence>
<dbReference type="Gene3D" id="3.40.50.300">
    <property type="entry name" value="P-loop containing nucleotide triphosphate hydrolases"/>
    <property type="match status" value="1"/>
</dbReference>
<reference evidence="1 2" key="1">
    <citation type="journal article" date="2016" name="Nat. Commun.">
        <title>Thousands of microbial genomes shed light on interconnected biogeochemical processes in an aquifer system.</title>
        <authorList>
            <person name="Anantharaman K."/>
            <person name="Brown C.T."/>
            <person name="Hug L.A."/>
            <person name="Sharon I."/>
            <person name="Castelle C.J."/>
            <person name="Probst A.J."/>
            <person name="Thomas B.C."/>
            <person name="Singh A."/>
            <person name="Wilkins M.J."/>
            <person name="Karaoz U."/>
            <person name="Brodie E.L."/>
            <person name="Williams K.H."/>
            <person name="Hubbard S.S."/>
            <person name="Banfield J.F."/>
        </authorList>
    </citation>
    <scope>NUCLEOTIDE SEQUENCE [LARGE SCALE GENOMIC DNA]</scope>
</reference>
<comment type="caution">
    <text evidence="1">The sequence shown here is derived from an EMBL/GenBank/DDBJ whole genome shotgun (WGS) entry which is preliminary data.</text>
</comment>